<sequence>MENTVLTRRKIVLFGLTHLMLSAQSSLAFTPSPILPTISQTNTALEASRKGNRNPKFKQSIDTPSYTSRRRPQINDVMNSITSPPSFPHSVDPTDLPPGTVNEDPLAGFVETIVHAADMRKATDIVAMRVTRCTSLTNFIVVVSGTSRPQNQAIANSIMVDVEEKHDGKRCLGNGVPEGSADSGWILLDFGEVMVHIMTPKSRLFYDIEGQVSKT</sequence>
<evidence type="ECO:0000313" key="4">
    <source>
        <dbReference type="EMBL" id="KAL3795802.1"/>
    </source>
</evidence>
<reference evidence="4 5" key="1">
    <citation type="submission" date="2024-10" db="EMBL/GenBank/DDBJ databases">
        <title>Updated reference genomes for cyclostephanoid diatoms.</title>
        <authorList>
            <person name="Roberts W.R."/>
            <person name="Alverson A.J."/>
        </authorList>
    </citation>
    <scope>NUCLEOTIDE SEQUENCE [LARGE SCALE GENOMIC DNA]</scope>
    <source>
        <strain evidence="4 5">AJA010-31</strain>
    </source>
</reference>
<dbReference type="Pfam" id="PF02410">
    <property type="entry name" value="RsfS"/>
    <property type="match status" value="1"/>
</dbReference>
<dbReference type="Gene3D" id="3.30.460.10">
    <property type="entry name" value="Beta Polymerase, domain 2"/>
    <property type="match status" value="1"/>
</dbReference>
<name>A0ABD3Q702_9STRA</name>
<protein>
    <submittedName>
        <fullName evidence="4">Uncharacterized protein</fullName>
    </submittedName>
</protein>
<comment type="similarity">
    <text evidence="1">Belongs to the Iojap/RsfS family.</text>
</comment>
<dbReference type="InterPro" id="IPR004394">
    <property type="entry name" value="Iojap/RsfS/C7orf30"/>
</dbReference>
<feature type="chain" id="PRO_5044810354" evidence="3">
    <location>
        <begin position="29"/>
        <end position="215"/>
    </location>
</feature>
<comment type="caution">
    <text evidence="4">The sequence shown here is derived from an EMBL/GenBank/DDBJ whole genome shotgun (WGS) entry which is preliminary data.</text>
</comment>
<feature type="region of interest" description="Disordered" evidence="2">
    <location>
        <begin position="45"/>
        <end position="71"/>
    </location>
</feature>
<dbReference type="PANTHER" id="PTHR21043:SF0">
    <property type="entry name" value="MITOCHONDRIAL ASSEMBLY OF RIBOSOMAL LARGE SUBUNIT PROTEIN 1"/>
    <property type="match status" value="1"/>
</dbReference>
<accession>A0ABD3Q702</accession>
<keyword evidence="5" id="KW-1185">Reference proteome</keyword>
<feature type="signal peptide" evidence="3">
    <location>
        <begin position="1"/>
        <end position="28"/>
    </location>
</feature>
<dbReference type="AlphaFoldDB" id="A0ABD3Q702"/>
<evidence type="ECO:0000256" key="2">
    <source>
        <dbReference type="SAM" id="MobiDB-lite"/>
    </source>
</evidence>
<dbReference type="Proteomes" id="UP001530400">
    <property type="component" value="Unassembled WGS sequence"/>
</dbReference>
<dbReference type="HAMAP" id="MF_01477">
    <property type="entry name" value="Iojap_RsfS"/>
    <property type="match status" value="1"/>
</dbReference>
<dbReference type="NCBIfam" id="TIGR00090">
    <property type="entry name" value="rsfS_iojap_ybeB"/>
    <property type="match status" value="1"/>
</dbReference>
<keyword evidence="3" id="KW-0732">Signal</keyword>
<dbReference type="InterPro" id="IPR043519">
    <property type="entry name" value="NT_sf"/>
</dbReference>
<dbReference type="PANTHER" id="PTHR21043">
    <property type="entry name" value="IOJAP SUPERFAMILY ORTHOLOG"/>
    <property type="match status" value="1"/>
</dbReference>
<evidence type="ECO:0000256" key="1">
    <source>
        <dbReference type="ARBA" id="ARBA00010574"/>
    </source>
</evidence>
<proteinExistence type="inferred from homology"/>
<evidence type="ECO:0000256" key="3">
    <source>
        <dbReference type="SAM" id="SignalP"/>
    </source>
</evidence>
<dbReference type="EMBL" id="JALLPJ020000311">
    <property type="protein sequence ID" value="KAL3795802.1"/>
    <property type="molecule type" value="Genomic_DNA"/>
</dbReference>
<organism evidence="4 5">
    <name type="scientific">Cyclotella atomus</name>
    <dbReference type="NCBI Taxonomy" id="382360"/>
    <lineage>
        <taxon>Eukaryota</taxon>
        <taxon>Sar</taxon>
        <taxon>Stramenopiles</taxon>
        <taxon>Ochrophyta</taxon>
        <taxon>Bacillariophyta</taxon>
        <taxon>Coscinodiscophyceae</taxon>
        <taxon>Thalassiosirophycidae</taxon>
        <taxon>Stephanodiscales</taxon>
        <taxon>Stephanodiscaceae</taxon>
        <taxon>Cyclotella</taxon>
    </lineage>
</organism>
<evidence type="ECO:0000313" key="5">
    <source>
        <dbReference type="Proteomes" id="UP001530400"/>
    </source>
</evidence>
<dbReference type="SUPFAM" id="SSF81301">
    <property type="entry name" value="Nucleotidyltransferase"/>
    <property type="match status" value="1"/>
</dbReference>
<gene>
    <name evidence="4" type="ORF">ACHAWO_005857</name>
</gene>